<name>A0A6C0RGR4_9BACT</name>
<evidence type="ECO:0000256" key="2">
    <source>
        <dbReference type="SAM" id="SignalP"/>
    </source>
</evidence>
<protein>
    <submittedName>
        <fullName evidence="3">Tetratricopeptide repeat protein</fullName>
    </submittedName>
</protein>
<dbReference type="InterPro" id="IPR011990">
    <property type="entry name" value="TPR-like_helical_dom_sf"/>
</dbReference>
<dbReference type="PROSITE" id="PS50005">
    <property type="entry name" value="TPR"/>
    <property type="match status" value="1"/>
</dbReference>
<dbReference type="AlphaFoldDB" id="A0A6C0RGR4"/>
<dbReference type="SMART" id="SM00028">
    <property type="entry name" value="TPR"/>
    <property type="match status" value="1"/>
</dbReference>
<feature type="signal peptide" evidence="2">
    <location>
        <begin position="1"/>
        <end position="23"/>
    </location>
</feature>
<reference evidence="3 4" key="1">
    <citation type="submission" date="2020-02" db="EMBL/GenBank/DDBJ databases">
        <title>Genome sequencing for Draconibacterium sp. strain M1.</title>
        <authorList>
            <person name="Park S.-J."/>
        </authorList>
    </citation>
    <scope>NUCLEOTIDE SEQUENCE [LARGE SCALE GENOMIC DNA]</scope>
    <source>
        <strain evidence="3 4">M1</strain>
    </source>
</reference>
<dbReference type="Proteomes" id="UP000474630">
    <property type="component" value="Chromosome"/>
</dbReference>
<accession>A0A6C0RGR4</accession>
<dbReference type="RefSeq" id="WP_163347806.1">
    <property type="nucleotide sequence ID" value="NZ_CP048409.1"/>
</dbReference>
<dbReference type="SUPFAM" id="SSF48452">
    <property type="entry name" value="TPR-like"/>
    <property type="match status" value="1"/>
</dbReference>
<evidence type="ECO:0000313" key="3">
    <source>
        <dbReference type="EMBL" id="QIA09022.1"/>
    </source>
</evidence>
<dbReference type="KEGG" id="drc:G0Q07_15445"/>
<keyword evidence="4" id="KW-1185">Reference proteome</keyword>
<keyword evidence="1" id="KW-0802">TPR repeat</keyword>
<organism evidence="3 4">
    <name type="scientific">Draconibacterium halophilum</name>
    <dbReference type="NCBI Taxonomy" id="2706887"/>
    <lineage>
        <taxon>Bacteria</taxon>
        <taxon>Pseudomonadati</taxon>
        <taxon>Bacteroidota</taxon>
        <taxon>Bacteroidia</taxon>
        <taxon>Marinilabiliales</taxon>
        <taxon>Prolixibacteraceae</taxon>
        <taxon>Draconibacterium</taxon>
    </lineage>
</organism>
<dbReference type="EMBL" id="CP048409">
    <property type="protein sequence ID" value="QIA09022.1"/>
    <property type="molecule type" value="Genomic_DNA"/>
</dbReference>
<feature type="chain" id="PRO_5025479240" evidence="2">
    <location>
        <begin position="24"/>
        <end position="247"/>
    </location>
</feature>
<dbReference type="InterPro" id="IPR019734">
    <property type="entry name" value="TPR_rpt"/>
</dbReference>
<dbReference type="Pfam" id="PF00515">
    <property type="entry name" value="TPR_1"/>
    <property type="match status" value="1"/>
</dbReference>
<evidence type="ECO:0000256" key="1">
    <source>
        <dbReference type="PROSITE-ProRule" id="PRU00339"/>
    </source>
</evidence>
<evidence type="ECO:0000313" key="4">
    <source>
        <dbReference type="Proteomes" id="UP000474630"/>
    </source>
</evidence>
<dbReference type="PROSITE" id="PS50293">
    <property type="entry name" value="TPR_REGION"/>
    <property type="match status" value="1"/>
</dbReference>
<sequence length="247" mass="28976">MERTKYIITSLFMLFVLSTSVFASNKEKIYQAYISDRMEQWKTVIDRLEEHKTKNADYLIELVNYQYGYIGYSLGANNKDEAKNYLNLAENNLEILEENNFNPALLNAYKAAFWGFKIGIQPIKAPFYGRRCIKRVNEALELNNDLAFAHVQYGNTYFYMPAVFGGSKKVAIEHFLLAIEQMEKKPTELENDWNYLSLLSLTGQSYDEMGEYEKAKAMYEKALKFEPNFKWVKDELYPNVKTKLKER</sequence>
<keyword evidence="2" id="KW-0732">Signal</keyword>
<dbReference type="Gene3D" id="1.25.40.10">
    <property type="entry name" value="Tetratricopeptide repeat domain"/>
    <property type="match status" value="1"/>
</dbReference>
<feature type="repeat" description="TPR" evidence="1">
    <location>
        <begin position="196"/>
        <end position="229"/>
    </location>
</feature>
<proteinExistence type="predicted"/>
<gene>
    <name evidence="3" type="ORF">G0Q07_15445</name>
</gene>